<evidence type="ECO:0000256" key="7">
    <source>
        <dbReference type="NCBIfam" id="TIGR00188"/>
    </source>
</evidence>
<dbReference type="SUPFAM" id="SSF54211">
    <property type="entry name" value="Ribosomal protein S5 domain 2-like"/>
    <property type="match status" value="1"/>
</dbReference>
<dbReference type="InterPro" id="IPR000100">
    <property type="entry name" value="RNase_P"/>
</dbReference>
<comment type="subunit">
    <text evidence="6">Consists of a catalytic RNA component (M1 or rnpB) and a protein subunit.</text>
</comment>
<sequence length="146" mass="15179">MLPAASRLTDSADFRSVTKRGRRAGRPRLVVHAVTAGTRDAQPEADPRASRTPATPRVGFVVSKAVGNSVVRHRVARRLRHVAADRLGTLPPGSALVVRALPMAAEASSAELGRDFDAAIRRLGLLGGGRGGDDRATDDRGTGGGG</sequence>
<feature type="compositionally biased region" description="Basic residues" evidence="8">
    <location>
        <begin position="17"/>
        <end position="26"/>
    </location>
</feature>
<reference evidence="9 10" key="1">
    <citation type="journal article" date="2014" name="Genome Announc.">
        <title>Draft Genome Sequence of the Antitrypanosomally Active Sponge-Associated Bacterium Actinokineospora sp. Strain EG49.</title>
        <authorList>
            <person name="Harjes J."/>
            <person name="Ryu T."/>
            <person name="Abdelmohsen U.R."/>
            <person name="Moitinho-Silva L."/>
            <person name="Horn H."/>
            <person name="Ravasi T."/>
            <person name="Hentschel U."/>
        </authorList>
    </citation>
    <scope>NUCLEOTIDE SEQUENCE [LARGE SCALE GENOMIC DNA]</scope>
    <source>
        <strain evidence="9 10">EG49</strain>
    </source>
</reference>
<keyword evidence="3 6" id="KW-0255">Endonuclease</keyword>
<evidence type="ECO:0000313" key="10">
    <source>
        <dbReference type="Proteomes" id="UP000019277"/>
    </source>
</evidence>
<dbReference type="OrthoDB" id="196964at2"/>
<evidence type="ECO:0000256" key="1">
    <source>
        <dbReference type="ARBA" id="ARBA00022694"/>
    </source>
</evidence>
<dbReference type="PATRIC" id="fig|909613.9.peg.6256"/>
<gene>
    <name evidence="6" type="primary">rnpA</name>
    <name evidence="9" type="ORF">UO65_6259</name>
</gene>
<dbReference type="NCBIfam" id="TIGR00188">
    <property type="entry name" value="rnpA"/>
    <property type="match status" value="1"/>
</dbReference>
<accession>W7INM5</accession>
<evidence type="ECO:0000256" key="4">
    <source>
        <dbReference type="ARBA" id="ARBA00022801"/>
    </source>
</evidence>
<dbReference type="InterPro" id="IPR014721">
    <property type="entry name" value="Ribsml_uS5_D2-typ_fold_subgr"/>
</dbReference>
<keyword evidence="5 6" id="KW-0694">RNA-binding</keyword>
<dbReference type="STRING" id="909613.UO65_6259"/>
<dbReference type="RefSeq" id="WP_035289817.1">
    <property type="nucleotide sequence ID" value="NZ_AYXG01000241.1"/>
</dbReference>
<comment type="caution">
    <text evidence="9">The sequence shown here is derived from an EMBL/GenBank/DDBJ whole genome shotgun (WGS) entry which is preliminary data.</text>
</comment>
<dbReference type="PANTHER" id="PTHR33992">
    <property type="entry name" value="RIBONUCLEASE P PROTEIN COMPONENT"/>
    <property type="match status" value="1"/>
</dbReference>
<comment type="similarity">
    <text evidence="6">Belongs to the RnpA family.</text>
</comment>
<dbReference type="eggNOG" id="COG0594">
    <property type="taxonomic scope" value="Bacteria"/>
</dbReference>
<keyword evidence="10" id="KW-1185">Reference proteome</keyword>
<feature type="region of interest" description="Disordered" evidence="8">
    <location>
        <begin position="125"/>
        <end position="146"/>
    </location>
</feature>
<evidence type="ECO:0000256" key="6">
    <source>
        <dbReference type="HAMAP-Rule" id="MF_00227"/>
    </source>
</evidence>
<evidence type="ECO:0000256" key="2">
    <source>
        <dbReference type="ARBA" id="ARBA00022722"/>
    </source>
</evidence>
<proteinExistence type="inferred from homology"/>
<dbReference type="GO" id="GO:0001682">
    <property type="term" value="P:tRNA 5'-leader removal"/>
    <property type="evidence" value="ECO:0007669"/>
    <property type="project" value="UniProtKB-UniRule"/>
</dbReference>
<dbReference type="Proteomes" id="UP000019277">
    <property type="component" value="Unassembled WGS sequence"/>
</dbReference>
<comment type="catalytic activity">
    <reaction evidence="6">
        <text>Endonucleolytic cleavage of RNA, removing 5'-extranucleotides from tRNA precursor.</text>
        <dbReference type="EC" id="3.1.26.5"/>
    </reaction>
</comment>
<dbReference type="PANTHER" id="PTHR33992:SF1">
    <property type="entry name" value="RIBONUCLEASE P PROTEIN COMPONENT"/>
    <property type="match status" value="1"/>
</dbReference>
<dbReference type="GO" id="GO:0004526">
    <property type="term" value="F:ribonuclease P activity"/>
    <property type="evidence" value="ECO:0007669"/>
    <property type="project" value="UniProtKB-UniRule"/>
</dbReference>
<dbReference type="GO" id="GO:0000049">
    <property type="term" value="F:tRNA binding"/>
    <property type="evidence" value="ECO:0007669"/>
    <property type="project" value="UniProtKB-UniRule"/>
</dbReference>
<dbReference type="InterPro" id="IPR020568">
    <property type="entry name" value="Ribosomal_Su5_D2-typ_SF"/>
</dbReference>
<comment type="function">
    <text evidence="6">RNaseP catalyzes the removal of the 5'-leader sequence from pre-tRNA to produce the mature 5'-terminus. It can also cleave other RNA substrates such as 4.5S RNA. The protein component plays an auxiliary but essential role in vivo by binding to the 5'-leader sequence and broadening the substrate specificity of the ribozyme.</text>
</comment>
<keyword evidence="2 6" id="KW-0540">Nuclease</keyword>
<organism evidence="9 10">
    <name type="scientific">Actinokineospora spheciospongiae</name>
    <dbReference type="NCBI Taxonomy" id="909613"/>
    <lineage>
        <taxon>Bacteria</taxon>
        <taxon>Bacillati</taxon>
        <taxon>Actinomycetota</taxon>
        <taxon>Actinomycetes</taxon>
        <taxon>Pseudonocardiales</taxon>
        <taxon>Pseudonocardiaceae</taxon>
        <taxon>Actinokineospora</taxon>
    </lineage>
</organism>
<dbReference type="AlphaFoldDB" id="W7INM5"/>
<dbReference type="GO" id="GO:0042781">
    <property type="term" value="F:3'-tRNA processing endoribonuclease activity"/>
    <property type="evidence" value="ECO:0007669"/>
    <property type="project" value="TreeGrafter"/>
</dbReference>
<protein>
    <recommendedName>
        <fullName evidence="6 7">Ribonuclease P protein component</fullName>
        <shortName evidence="6">RNase P protein</shortName>
        <shortName evidence="6">RNaseP protein</shortName>
        <ecNumber evidence="6 7">3.1.26.5</ecNumber>
    </recommendedName>
    <alternativeName>
        <fullName evidence="6">Protein C5</fullName>
    </alternativeName>
</protein>
<evidence type="ECO:0000256" key="3">
    <source>
        <dbReference type="ARBA" id="ARBA00022759"/>
    </source>
</evidence>
<dbReference type="Pfam" id="PF00825">
    <property type="entry name" value="Ribonuclease_P"/>
    <property type="match status" value="1"/>
</dbReference>
<feature type="compositionally biased region" description="Basic and acidic residues" evidence="8">
    <location>
        <begin position="131"/>
        <end position="146"/>
    </location>
</feature>
<evidence type="ECO:0000256" key="8">
    <source>
        <dbReference type="SAM" id="MobiDB-lite"/>
    </source>
</evidence>
<evidence type="ECO:0000256" key="5">
    <source>
        <dbReference type="ARBA" id="ARBA00022884"/>
    </source>
</evidence>
<feature type="region of interest" description="Disordered" evidence="8">
    <location>
        <begin position="1"/>
        <end position="56"/>
    </location>
</feature>
<dbReference type="Gene3D" id="3.30.230.10">
    <property type="match status" value="1"/>
</dbReference>
<dbReference type="EMBL" id="AYXG01000241">
    <property type="protein sequence ID" value="EWC58367.1"/>
    <property type="molecule type" value="Genomic_DNA"/>
</dbReference>
<keyword evidence="4 6" id="KW-0378">Hydrolase</keyword>
<dbReference type="HAMAP" id="MF_00227">
    <property type="entry name" value="RNase_P"/>
    <property type="match status" value="1"/>
</dbReference>
<name>W7INM5_9PSEU</name>
<evidence type="ECO:0000313" key="9">
    <source>
        <dbReference type="EMBL" id="EWC58367.1"/>
    </source>
</evidence>
<dbReference type="EC" id="3.1.26.5" evidence="6 7"/>
<keyword evidence="1 6" id="KW-0819">tRNA processing</keyword>
<dbReference type="GO" id="GO:0030677">
    <property type="term" value="C:ribonuclease P complex"/>
    <property type="evidence" value="ECO:0007669"/>
    <property type="project" value="TreeGrafter"/>
</dbReference>